<feature type="domain" description="Reverse transcriptase Ty1/copia-type" evidence="2">
    <location>
        <begin position="272"/>
        <end position="393"/>
    </location>
</feature>
<reference evidence="3 4" key="1">
    <citation type="submission" date="2019-02" db="EMBL/GenBank/DDBJ databases">
        <title>Genome sequencing of the rare red list fungi Antrodiella citrinella (Flaviporus citrinellus).</title>
        <authorList>
            <person name="Buettner E."/>
            <person name="Kellner H."/>
        </authorList>
    </citation>
    <scope>NUCLEOTIDE SEQUENCE [LARGE SCALE GENOMIC DNA]</scope>
    <source>
        <strain evidence="3 4">DSM 108506</strain>
    </source>
</reference>
<dbReference type="OrthoDB" id="2756770at2759"/>
<name>A0A4S4MJ37_9APHY</name>
<comment type="caution">
    <text evidence="3">The sequence shown here is derived from an EMBL/GenBank/DDBJ whole genome shotgun (WGS) entry which is preliminary data.</text>
</comment>
<protein>
    <recommendedName>
        <fullName evidence="2">Reverse transcriptase Ty1/copia-type domain-containing protein</fullName>
    </recommendedName>
</protein>
<proteinExistence type="predicted"/>
<feature type="region of interest" description="Disordered" evidence="1">
    <location>
        <begin position="43"/>
        <end position="145"/>
    </location>
</feature>
<dbReference type="PANTHER" id="PTHR11439">
    <property type="entry name" value="GAG-POL-RELATED RETROTRANSPOSON"/>
    <property type="match status" value="1"/>
</dbReference>
<gene>
    <name evidence="3" type="ORF">EUX98_g7976</name>
</gene>
<organism evidence="3 4">
    <name type="scientific">Antrodiella citrinella</name>
    <dbReference type="NCBI Taxonomy" id="2447956"/>
    <lineage>
        <taxon>Eukaryota</taxon>
        <taxon>Fungi</taxon>
        <taxon>Dikarya</taxon>
        <taxon>Basidiomycota</taxon>
        <taxon>Agaricomycotina</taxon>
        <taxon>Agaricomycetes</taxon>
        <taxon>Polyporales</taxon>
        <taxon>Steccherinaceae</taxon>
        <taxon>Antrodiella</taxon>
    </lineage>
</organism>
<feature type="compositionally biased region" description="Basic and acidic residues" evidence="1">
    <location>
        <begin position="87"/>
        <end position="101"/>
    </location>
</feature>
<keyword evidence="4" id="KW-1185">Reference proteome</keyword>
<feature type="compositionally biased region" description="Pro residues" evidence="1">
    <location>
        <begin position="105"/>
        <end position="121"/>
    </location>
</feature>
<dbReference type="AlphaFoldDB" id="A0A4S4MJ37"/>
<dbReference type="PANTHER" id="PTHR11439:SF483">
    <property type="entry name" value="PEPTIDE SYNTHASE GLIP-LIKE, PUTATIVE (AFU_ORTHOLOGUE AFUA_3G12920)-RELATED"/>
    <property type="match status" value="1"/>
</dbReference>
<dbReference type="Proteomes" id="UP000308730">
    <property type="component" value="Unassembled WGS sequence"/>
</dbReference>
<dbReference type="SUPFAM" id="SSF52047">
    <property type="entry name" value="RNI-like"/>
    <property type="match status" value="1"/>
</dbReference>
<dbReference type="EMBL" id="SGPM01000380">
    <property type="protein sequence ID" value="THH23200.1"/>
    <property type="molecule type" value="Genomic_DNA"/>
</dbReference>
<evidence type="ECO:0000259" key="2">
    <source>
        <dbReference type="Pfam" id="PF07727"/>
    </source>
</evidence>
<accession>A0A4S4MJ37</accession>
<feature type="compositionally biased region" description="Polar residues" evidence="1">
    <location>
        <begin position="48"/>
        <end position="57"/>
    </location>
</feature>
<evidence type="ECO:0000313" key="4">
    <source>
        <dbReference type="Proteomes" id="UP000308730"/>
    </source>
</evidence>
<evidence type="ECO:0000313" key="3">
    <source>
        <dbReference type="EMBL" id="THH23200.1"/>
    </source>
</evidence>
<feature type="domain" description="Reverse transcriptase Ty1/copia-type" evidence="2">
    <location>
        <begin position="400"/>
        <end position="465"/>
    </location>
</feature>
<dbReference type="Pfam" id="PF07727">
    <property type="entry name" value="RVT_2"/>
    <property type="match status" value="2"/>
</dbReference>
<sequence>MIYLGVAEGIKGFKFMCQPNNVIFTAITAVFDEEMFPRCPDQRRRNTTRIGQDNQPADTPLDIPPEVDANDDDDAPAPRPHHTHHLSQRDEGRDHDGDHDGAAAPNPPPPPPPPEEPPAPQPRHSGRERRPVNRPGNVYGERRNPVDQFKDVECMGKWKEIVGEQPSSSRNAPQLIQDKVPRPNLDHPNPSRDNAASSEVEVKDILARLCREGGVELIDLLLAKAIPQRELLPDESNVREWTFRDISKLPEKEQEEWRHACREELEALHKRKVFELVNLPEGRKVIRNRWVFNVKSDGRKKARLVAKGFSQVEGVDFDQIFSPVVRFETVHLVLALAALEDWHVSGVHVKSAYLYGKLEEEIYMEQPEGFKVKGQERKVLRLLRALYGLKQADKKTGDIVLVVVYVDDALFCGKNKALVAKLKADFMKRWECRDLGDTKEFLRMRIRRDVGKIFIDQVPYLNKTVIGSLLYIMLGTRPDIAYAVTTMSRFALNPSPDHLNKVLYICRYLLGTKDYALVYDDLFYKSQASLTYTSQVSGAAHARLLQHKTVVALLCEDMRALNSLTTVSRLWKEDVQEVIFQGITLSFTQRRSAHDFITACVGSIRRDRHTAFSANIHTLTVLGSHFPLTREYSNHEIHQPNLSVNDICTVVTFCRNLENLQIGYCVVDDLDVNAFFPGWHHCKSRSIKVHLNRCHFTSSALYTLLKFTRVRELIMFGINVEAPLENIQPDMLAHTYKLSLSRVNVAERPVTEAHQFGQEDWVSKMYKVASPRTLTALTVQCSLKSVVEMWQLKMMLPIMGANLRELWIDFFQTDVESVKADMIREQWIEEDTVFPECRVPMQLKKMCQSLHSLTLSLSIDQEQPHPADTVGTLSGERRVVEDTNTFVMWIFALRLLEAAPPTLMSITISLCSHGEFNFRYVLPMDTTLRMVPWDR</sequence>
<evidence type="ECO:0000256" key="1">
    <source>
        <dbReference type="SAM" id="MobiDB-lite"/>
    </source>
</evidence>
<dbReference type="InterPro" id="IPR013103">
    <property type="entry name" value="RVT_2"/>
</dbReference>
<feature type="region of interest" description="Disordered" evidence="1">
    <location>
        <begin position="178"/>
        <end position="199"/>
    </location>
</feature>